<dbReference type="Proteomes" id="UP001642409">
    <property type="component" value="Unassembled WGS sequence"/>
</dbReference>
<name>A0AA86P3E7_9EUKA</name>
<reference evidence="2 3" key="2">
    <citation type="submission" date="2024-07" db="EMBL/GenBank/DDBJ databases">
        <authorList>
            <person name="Akdeniz Z."/>
        </authorList>
    </citation>
    <scope>NUCLEOTIDE SEQUENCE [LARGE SCALE GENOMIC DNA]</scope>
</reference>
<dbReference type="EMBL" id="CATOUU010000444">
    <property type="protein sequence ID" value="CAI9929961.1"/>
    <property type="molecule type" value="Genomic_DNA"/>
</dbReference>
<proteinExistence type="predicted"/>
<comment type="caution">
    <text evidence="1">The sequence shown here is derived from an EMBL/GenBank/DDBJ whole genome shotgun (WGS) entry which is preliminary data.</text>
</comment>
<dbReference type="AlphaFoldDB" id="A0AA86P3E7"/>
<protein>
    <submittedName>
        <fullName evidence="2">Hypothetical_protein</fullName>
    </submittedName>
</protein>
<organism evidence="1">
    <name type="scientific">Hexamita inflata</name>
    <dbReference type="NCBI Taxonomy" id="28002"/>
    <lineage>
        <taxon>Eukaryota</taxon>
        <taxon>Metamonada</taxon>
        <taxon>Diplomonadida</taxon>
        <taxon>Hexamitidae</taxon>
        <taxon>Hexamitinae</taxon>
        <taxon>Hexamita</taxon>
    </lineage>
</organism>
<gene>
    <name evidence="1" type="ORF">HINF_LOCUS17606</name>
    <name evidence="2" type="ORF">HINF_LOCUS25050</name>
</gene>
<evidence type="ECO:0000313" key="2">
    <source>
        <dbReference type="EMBL" id="CAL6015662.1"/>
    </source>
</evidence>
<sequence>MNTTFKLQLDSQKQQIISVNSTMYNMNSQLTTTLNQVNQYLQNQIDGAKNDIRTIQSQITGINGIINNINNVNAVQSADIQTLKNQQAPIMNGVFWCSMQKNIYGQITGFCSNAKKCCYIGRVFFNNNYRKLCLTTDSENNAIFQAVTDEQCGSFVNV</sequence>
<reference evidence="1" key="1">
    <citation type="submission" date="2023-06" db="EMBL/GenBank/DDBJ databases">
        <authorList>
            <person name="Kurt Z."/>
        </authorList>
    </citation>
    <scope>NUCLEOTIDE SEQUENCE</scope>
</reference>
<evidence type="ECO:0000313" key="3">
    <source>
        <dbReference type="Proteomes" id="UP001642409"/>
    </source>
</evidence>
<dbReference type="EMBL" id="CAXDID020000074">
    <property type="protein sequence ID" value="CAL6015662.1"/>
    <property type="molecule type" value="Genomic_DNA"/>
</dbReference>
<accession>A0AA86P3E7</accession>
<evidence type="ECO:0000313" key="1">
    <source>
        <dbReference type="EMBL" id="CAI9929961.1"/>
    </source>
</evidence>
<keyword evidence="3" id="KW-1185">Reference proteome</keyword>